<keyword evidence="3" id="KW-1185">Reference proteome</keyword>
<feature type="transmembrane region" description="Helical" evidence="1">
    <location>
        <begin position="103"/>
        <end position="124"/>
    </location>
</feature>
<feature type="transmembrane region" description="Helical" evidence="1">
    <location>
        <begin position="71"/>
        <end position="91"/>
    </location>
</feature>
<gene>
    <name evidence="2" type="ORF">OE104_08675</name>
</gene>
<name>A0A9E8LSC8_9BACI</name>
<proteinExistence type="predicted"/>
<feature type="transmembrane region" description="Helical" evidence="1">
    <location>
        <begin position="130"/>
        <end position="156"/>
    </location>
</feature>
<keyword evidence="1" id="KW-0472">Membrane</keyword>
<dbReference type="KEGG" id="faf:OE104_08675"/>
<evidence type="ECO:0000313" key="2">
    <source>
        <dbReference type="EMBL" id="WAA08712.1"/>
    </source>
</evidence>
<dbReference type="Proteomes" id="UP001164718">
    <property type="component" value="Chromosome"/>
</dbReference>
<dbReference type="Pfam" id="PF17099">
    <property type="entry name" value="TrpP"/>
    <property type="match status" value="1"/>
</dbReference>
<feature type="transmembrane region" description="Helical" evidence="1">
    <location>
        <begin position="6"/>
        <end position="23"/>
    </location>
</feature>
<accession>A0A9E8LSC8</accession>
<dbReference type="InterPro" id="IPR031360">
    <property type="entry name" value="TrpP"/>
</dbReference>
<evidence type="ECO:0000313" key="3">
    <source>
        <dbReference type="Proteomes" id="UP001164718"/>
    </source>
</evidence>
<organism evidence="2 3">
    <name type="scientific">Fervidibacillus albus</name>
    <dbReference type="NCBI Taxonomy" id="2980026"/>
    <lineage>
        <taxon>Bacteria</taxon>
        <taxon>Bacillati</taxon>
        <taxon>Bacillota</taxon>
        <taxon>Bacilli</taxon>
        <taxon>Bacillales</taxon>
        <taxon>Bacillaceae</taxon>
        <taxon>Fervidibacillus</taxon>
    </lineage>
</organism>
<sequence length="169" mass="18212">MKTKQLVLMALFVGIGAVLHLVVPSGGMKPDFSLVMLFLGIFLFPDRKSVLLLGIATGIVSGLTTNFPGGLYPNIIDKFITSFIFLGLYILFRKGQSVIVNSLLTAVGTVISGTIFLTSALIIAGLPAPFVILFTTIVLPTTLINSIFMFVLYPIVTTIAKRTKIIEFA</sequence>
<protein>
    <submittedName>
        <fullName evidence="2">Tryptophan transporter</fullName>
    </submittedName>
</protein>
<keyword evidence="1" id="KW-1133">Transmembrane helix</keyword>
<dbReference type="Gene3D" id="1.10.1760.20">
    <property type="match status" value="1"/>
</dbReference>
<reference evidence="2" key="1">
    <citation type="submission" date="2022-09" db="EMBL/GenBank/DDBJ databases">
        <title>Complete Genomes of Fervidibacillus albus and Fervidibacillus halotolerans isolated from tidal flat sediments.</title>
        <authorList>
            <person name="Kwon K.K."/>
            <person name="Yang S.-H."/>
            <person name="Park M.J."/>
            <person name="Oh H.-M."/>
        </authorList>
    </citation>
    <scope>NUCLEOTIDE SEQUENCE</scope>
    <source>
        <strain evidence="2">MEBiC13591</strain>
    </source>
</reference>
<dbReference type="EMBL" id="CP106878">
    <property type="protein sequence ID" value="WAA08712.1"/>
    <property type="molecule type" value="Genomic_DNA"/>
</dbReference>
<dbReference type="AlphaFoldDB" id="A0A9E8LSC8"/>
<dbReference type="RefSeq" id="WP_275416494.1">
    <property type="nucleotide sequence ID" value="NZ_CP106878.1"/>
</dbReference>
<evidence type="ECO:0000256" key="1">
    <source>
        <dbReference type="SAM" id="Phobius"/>
    </source>
</evidence>
<keyword evidence="1" id="KW-0812">Transmembrane</keyword>